<evidence type="ECO:0000313" key="3">
    <source>
        <dbReference type="EMBL" id="QLG47097.1"/>
    </source>
</evidence>
<feature type="transmembrane region" description="Helical" evidence="1">
    <location>
        <begin position="128"/>
        <end position="148"/>
    </location>
</feature>
<evidence type="ECO:0000313" key="4">
    <source>
        <dbReference type="Proteomes" id="UP000509302"/>
    </source>
</evidence>
<keyword evidence="4" id="KW-1185">Reference proteome</keyword>
<proteinExistence type="predicted"/>
<dbReference type="GO" id="GO:0006508">
    <property type="term" value="P:proteolysis"/>
    <property type="evidence" value="ECO:0007669"/>
    <property type="project" value="UniProtKB-KW"/>
</dbReference>
<dbReference type="KEGG" id="cagg:HYG79_17620"/>
<keyword evidence="1" id="KW-0812">Transmembrane</keyword>
<dbReference type="GO" id="GO:0004175">
    <property type="term" value="F:endopeptidase activity"/>
    <property type="evidence" value="ECO:0007669"/>
    <property type="project" value="UniProtKB-ARBA"/>
</dbReference>
<evidence type="ECO:0000259" key="2">
    <source>
        <dbReference type="Pfam" id="PF02517"/>
    </source>
</evidence>
<feature type="transmembrane region" description="Helical" evidence="1">
    <location>
        <begin position="27"/>
        <end position="49"/>
    </location>
</feature>
<feature type="domain" description="CAAX prenyl protease 2/Lysostaphin resistance protein A-like" evidence="2">
    <location>
        <begin position="71"/>
        <end position="168"/>
    </location>
</feature>
<protein>
    <submittedName>
        <fullName evidence="3">CPBP family intramembrane metalloprotease</fullName>
    </submittedName>
</protein>
<feature type="transmembrane region" description="Helical" evidence="1">
    <location>
        <begin position="102"/>
        <end position="122"/>
    </location>
</feature>
<gene>
    <name evidence="3" type="ORF">HYG79_17620</name>
</gene>
<keyword evidence="1" id="KW-1133">Transmembrane helix</keyword>
<evidence type="ECO:0000256" key="1">
    <source>
        <dbReference type="SAM" id="Phobius"/>
    </source>
</evidence>
<reference evidence="3 4" key="1">
    <citation type="journal article" date="2006" name="Int. J. Syst. Evol. Microbiol.">
        <title>Costertonia aggregata gen. nov., sp. nov., a mesophilic marine bacterium of the family Flavobacteriaceae, isolated from a mature biofilm.</title>
        <authorList>
            <person name="Kwon K.K."/>
            <person name="Lee Y.K."/>
            <person name="Lee H.K."/>
        </authorList>
    </citation>
    <scope>NUCLEOTIDE SEQUENCE [LARGE SCALE GENOMIC DNA]</scope>
    <source>
        <strain evidence="3 4">KCCM 42265</strain>
    </source>
</reference>
<dbReference type="GO" id="GO:0080120">
    <property type="term" value="P:CAAX-box protein maturation"/>
    <property type="evidence" value="ECO:0007669"/>
    <property type="project" value="UniProtKB-ARBA"/>
</dbReference>
<dbReference type="AlphaFoldDB" id="A0A7H9AUM0"/>
<organism evidence="3 4">
    <name type="scientific">Costertonia aggregata</name>
    <dbReference type="NCBI Taxonomy" id="343403"/>
    <lineage>
        <taxon>Bacteria</taxon>
        <taxon>Pseudomonadati</taxon>
        <taxon>Bacteroidota</taxon>
        <taxon>Flavobacteriia</taxon>
        <taxon>Flavobacteriales</taxon>
        <taxon>Flavobacteriaceae</taxon>
        <taxon>Costertonia</taxon>
    </lineage>
</organism>
<name>A0A7H9AUM0_9FLAO</name>
<dbReference type="Proteomes" id="UP000509302">
    <property type="component" value="Chromosome"/>
</dbReference>
<dbReference type="InterPro" id="IPR003675">
    <property type="entry name" value="Rce1/LyrA-like_dom"/>
</dbReference>
<accession>A0A7H9AUM0</accession>
<dbReference type="Pfam" id="PF02517">
    <property type="entry name" value="Rce1-like"/>
    <property type="match status" value="1"/>
</dbReference>
<keyword evidence="3" id="KW-0645">Protease</keyword>
<dbReference type="RefSeq" id="WP_179243375.1">
    <property type="nucleotide sequence ID" value="NZ_CP058595.1"/>
</dbReference>
<dbReference type="EMBL" id="CP058595">
    <property type="protein sequence ID" value="QLG47097.1"/>
    <property type="molecule type" value="Genomic_DNA"/>
</dbReference>
<sequence>MLEKVWEFFKKPVYETEAHSTPEKISILIKLSAFAVLFSFVLGMAMGILTEIVGFQNEEHAVLEMLESYSPAMIFLLAVIVAPVLEELIFRAPLGLFKKSSFFNMAFYISVFLFGLIHITNFGNIKGYFWLTPILVAPQISAGIFLGYTRVKLGLPWSIILHAAHNLILLGPFIVLQLLDIPFE</sequence>
<keyword evidence="1" id="KW-0472">Membrane</keyword>
<keyword evidence="3" id="KW-0482">Metalloprotease</keyword>
<feature type="transmembrane region" description="Helical" evidence="1">
    <location>
        <begin position="69"/>
        <end position="90"/>
    </location>
</feature>
<dbReference type="GO" id="GO:0008237">
    <property type="term" value="F:metallopeptidase activity"/>
    <property type="evidence" value="ECO:0007669"/>
    <property type="project" value="UniProtKB-KW"/>
</dbReference>
<keyword evidence="3" id="KW-0378">Hydrolase</keyword>
<feature type="transmembrane region" description="Helical" evidence="1">
    <location>
        <begin position="160"/>
        <end position="179"/>
    </location>
</feature>